<comment type="caution">
    <text evidence="2">The sequence shown here is derived from an EMBL/GenBank/DDBJ whole genome shotgun (WGS) entry which is preliminary data.</text>
</comment>
<evidence type="ECO:0000259" key="1">
    <source>
        <dbReference type="Pfam" id="PF07992"/>
    </source>
</evidence>
<dbReference type="Gene3D" id="3.40.50.720">
    <property type="entry name" value="NAD(P)-binding Rossmann-like Domain"/>
    <property type="match status" value="1"/>
</dbReference>
<dbReference type="InterPro" id="IPR023753">
    <property type="entry name" value="FAD/NAD-binding_dom"/>
</dbReference>
<feature type="domain" description="FAD/NAD(P)-binding" evidence="1">
    <location>
        <begin position="24"/>
        <end position="344"/>
    </location>
</feature>
<reference evidence="2" key="1">
    <citation type="journal article" date="2020" name="mSystems">
        <title>Genome- and Community-Level Interaction Insights into Carbon Utilization and Element Cycling Functions of Hydrothermarchaeota in Hydrothermal Sediment.</title>
        <authorList>
            <person name="Zhou Z."/>
            <person name="Liu Y."/>
            <person name="Xu W."/>
            <person name="Pan J."/>
            <person name="Luo Z.H."/>
            <person name="Li M."/>
        </authorList>
    </citation>
    <scope>NUCLEOTIDE SEQUENCE [LARGE SCALE GENOMIC DNA]</scope>
    <source>
        <strain evidence="2">SpSt-110</strain>
    </source>
</reference>
<evidence type="ECO:0000313" key="2">
    <source>
        <dbReference type="EMBL" id="HHP67347.1"/>
    </source>
</evidence>
<dbReference type="Pfam" id="PF07992">
    <property type="entry name" value="Pyr_redox_2"/>
    <property type="match status" value="1"/>
</dbReference>
<dbReference type="GO" id="GO:0016491">
    <property type="term" value="F:oxidoreductase activity"/>
    <property type="evidence" value="ECO:0007669"/>
    <property type="project" value="InterPro"/>
</dbReference>
<gene>
    <name evidence="2" type="ORF">ENM60_00910</name>
</gene>
<dbReference type="InterPro" id="IPR036188">
    <property type="entry name" value="FAD/NAD-bd_sf"/>
</dbReference>
<name>A0A7J3XXC3_9CREN</name>
<dbReference type="AlphaFoldDB" id="A0A7J3XXC3"/>
<dbReference type="EMBL" id="DRYK01000018">
    <property type="protein sequence ID" value="HHP67347.1"/>
    <property type="molecule type" value="Genomic_DNA"/>
</dbReference>
<dbReference type="Gene3D" id="3.50.50.60">
    <property type="entry name" value="FAD/NAD(P)-binding domain"/>
    <property type="match status" value="1"/>
</dbReference>
<dbReference type="SUPFAM" id="SSF51971">
    <property type="entry name" value="Nucleotide-binding domain"/>
    <property type="match status" value="1"/>
</dbReference>
<dbReference type="PANTHER" id="PTHR42783:SF3">
    <property type="entry name" value="GLUTAMATE SYNTHASE [NADPH] SMALL CHAIN-RELATED"/>
    <property type="match status" value="1"/>
</dbReference>
<accession>A0A7J3XXC3</accession>
<dbReference type="NCBIfam" id="NF009409">
    <property type="entry name" value="PRK12770.1"/>
    <property type="match status" value="1"/>
</dbReference>
<sequence>MGVRLDYMDFAFLCLEKPASRNLRVAIIGAGPAGLAAAGYLACRGFEVNVFDKQPLPGGLMVFAIPPWRIPKNRVLEGARRLEDKFGVKFTLRSKVYTGEARREEGDELVEKNISLEEVVNEHNAVLVATGTWESKTPKIPGVGSRGVLPALDFLYKVRVFELGLTAEPPPKARRAVVIGGGYTAIDAAEQVARQGGEAVIAYRRTVREAPAGLFEVERARREGIEFMELVSPVEVVAENGLVKGVKLQRMRLGPPDETGRPQPIPIEGSEFVVEADLVLFATGEAPTPPVRRVEEDLKRLGLTLRKDGAIVVNKIYQTGNPKIFAAGDVVTGPSRIGPAVKSGLYAARFMENWLETQLLKAPLTVG</sequence>
<dbReference type="PRINTS" id="PR00411">
    <property type="entry name" value="PNDRDTASEI"/>
</dbReference>
<proteinExistence type="predicted"/>
<dbReference type="PRINTS" id="PR00368">
    <property type="entry name" value="FADPNR"/>
</dbReference>
<protein>
    <submittedName>
        <fullName evidence="2">Glutamate synthase</fullName>
    </submittedName>
</protein>
<organism evidence="2">
    <name type="scientific">Thermogladius calderae</name>
    <dbReference type="NCBI Taxonomy" id="1200300"/>
    <lineage>
        <taxon>Archaea</taxon>
        <taxon>Thermoproteota</taxon>
        <taxon>Thermoprotei</taxon>
        <taxon>Desulfurococcales</taxon>
        <taxon>Desulfurococcaceae</taxon>
        <taxon>Thermogladius</taxon>
    </lineage>
</organism>
<dbReference type="PANTHER" id="PTHR42783">
    <property type="entry name" value="GLUTAMATE SYNTHASE [NADPH] SMALL CHAIN"/>
    <property type="match status" value="1"/>
</dbReference>